<dbReference type="EMBL" id="PPCX01000002">
    <property type="protein sequence ID" value="PQL15322.1"/>
    <property type="molecule type" value="Genomic_DNA"/>
</dbReference>
<dbReference type="PROSITE" id="PS00112">
    <property type="entry name" value="PHOSPHAGEN_KINASE"/>
    <property type="match status" value="1"/>
</dbReference>
<organism evidence="9 10">
    <name type="scientific">Veillonella rogosae JCM 15642</name>
    <dbReference type="NCBI Taxonomy" id="1298595"/>
    <lineage>
        <taxon>Bacteria</taxon>
        <taxon>Bacillati</taxon>
        <taxon>Bacillota</taxon>
        <taxon>Negativicutes</taxon>
        <taxon>Veillonellales</taxon>
        <taxon>Veillonellaceae</taxon>
        <taxon>Veillonella</taxon>
    </lineage>
</organism>
<keyword evidence="2 5" id="KW-0547">Nucleotide-binding</keyword>
<feature type="domain" description="Phosphagen kinase C-terminal" evidence="8">
    <location>
        <begin position="24"/>
        <end position="255"/>
    </location>
</feature>
<comment type="catalytic activity">
    <reaction evidence="5">
        <text>L-arginyl-[protein] + ATP = N(omega)-phospho-L-arginyl-[protein] + ADP + H(+)</text>
        <dbReference type="Rhea" id="RHEA:43384"/>
        <dbReference type="Rhea" id="RHEA-COMP:10532"/>
        <dbReference type="Rhea" id="RHEA-COMP:10533"/>
        <dbReference type="ChEBI" id="CHEBI:15378"/>
        <dbReference type="ChEBI" id="CHEBI:29965"/>
        <dbReference type="ChEBI" id="CHEBI:30616"/>
        <dbReference type="ChEBI" id="CHEBI:83226"/>
        <dbReference type="ChEBI" id="CHEBI:456216"/>
        <dbReference type="EC" id="2.7.14.1"/>
    </reaction>
</comment>
<evidence type="ECO:0000256" key="6">
    <source>
        <dbReference type="PROSITE-ProRule" id="PRU00843"/>
    </source>
</evidence>
<feature type="binding site" evidence="5 6">
    <location>
        <begin position="208"/>
        <end position="213"/>
    </location>
    <ligand>
        <name>ATP</name>
        <dbReference type="ChEBI" id="CHEBI:30616"/>
    </ligand>
</feature>
<evidence type="ECO:0000256" key="5">
    <source>
        <dbReference type="HAMAP-Rule" id="MF_00602"/>
    </source>
</evidence>
<dbReference type="InterPro" id="IPR022414">
    <property type="entry name" value="ATP-guanido_PTrfase_cat"/>
</dbReference>
<dbReference type="InterPro" id="IPR023660">
    <property type="entry name" value="Arg_Kinase"/>
</dbReference>
<dbReference type="Proteomes" id="UP000238774">
    <property type="component" value="Unassembled WGS sequence"/>
</dbReference>
<keyword evidence="5" id="KW-0021">Allosteric enzyme</keyword>
<dbReference type="Pfam" id="PF00217">
    <property type="entry name" value="ATP-gua_Ptrans"/>
    <property type="match status" value="1"/>
</dbReference>
<feature type="binding site" evidence="5 6">
    <location>
        <begin position="177"/>
        <end position="181"/>
    </location>
    <ligand>
        <name>ATP</name>
        <dbReference type="ChEBI" id="CHEBI:30616"/>
    </ligand>
</feature>
<feature type="binding site" evidence="5 6">
    <location>
        <position position="126"/>
    </location>
    <ligand>
        <name>ATP</name>
        <dbReference type="ChEBI" id="CHEBI:30616"/>
    </ligand>
</feature>
<dbReference type="HAMAP" id="MF_00602">
    <property type="entry name" value="Prot_Arg_kinase"/>
    <property type="match status" value="1"/>
</dbReference>
<dbReference type="PANTHER" id="PTHR11547:SF38">
    <property type="entry name" value="ARGININE KINASE 1-RELATED"/>
    <property type="match status" value="1"/>
</dbReference>
<dbReference type="EC" id="2.7.14.1" evidence="5"/>
<dbReference type="PROSITE" id="PS51510">
    <property type="entry name" value="PHOSPHAGEN_KINASE_C"/>
    <property type="match status" value="1"/>
</dbReference>
<dbReference type="SUPFAM" id="SSF55931">
    <property type="entry name" value="Glutamine synthetase/guanido kinase"/>
    <property type="match status" value="1"/>
</dbReference>
<protein>
    <recommendedName>
        <fullName evidence="5">Protein-arginine kinase</fullName>
        <ecNumber evidence="5">2.7.14.1</ecNumber>
    </recommendedName>
</protein>
<feature type="binding site" evidence="5 6">
    <location>
        <begin position="27"/>
        <end position="31"/>
    </location>
    <ligand>
        <name>ATP</name>
        <dbReference type="ChEBI" id="CHEBI:30616"/>
    </ligand>
</feature>
<keyword evidence="1 5" id="KW-0808">Transferase</keyword>
<dbReference type="CDD" id="cd07930">
    <property type="entry name" value="bacterial_phosphagen_kinase"/>
    <property type="match status" value="1"/>
</dbReference>
<evidence type="ECO:0000313" key="9">
    <source>
        <dbReference type="EMBL" id="PQL15322.1"/>
    </source>
</evidence>
<comment type="similarity">
    <text evidence="5 6 7">Belongs to the ATP:guanido phosphotransferase family.</text>
</comment>
<accession>A0ABX5C0H2</accession>
<evidence type="ECO:0000313" key="10">
    <source>
        <dbReference type="Proteomes" id="UP000238774"/>
    </source>
</evidence>
<feature type="binding site" evidence="5 6">
    <location>
        <position position="92"/>
    </location>
    <ligand>
        <name>ATP</name>
        <dbReference type="ChEBI" id="CHEBI:30616"/>
    </ligand>
</feature>
<feature type="short sequence motif" description="RDXXRA motif of the pArg binding pocket involved in allosteric regulation" evidence="5">
    <location>
        <begin position="339"/>
        <end position="344"/>
    </location>
</feature>
<evidence type="ECO:0000256" key="7">
    <source>
        <dbReference type="RuleBase" id="RU000505"/>
    </source>
</evidence>
<dbReference type="PANTHER" id="PTHR11547">
    <property type="entry name" value="ARGININE OR CREATINE KINASE"/>
    <property type="match status" value="1"/>
</dbReference>
<keyword evidence="10" id="KW-1185">Reference proteome</keyword>
<keyword evidence="4 5" id="KW-0067">ATP-binding</keyword>
<name>A0ABX5C0H2_9FIRM</name>
<evidence type="ECO:0000256" key="1">
    <source>
        <dbReference type="ARBA" id="ARBA00022679"/>
    </source>
</evidence>
<dbReference type="Gene3D" id="3.30.590.10">
    <property type="entry name" value="Glutamine synthetase/guanido kinase, catalytic domain"/>
    <property type="match status" value="1"/>
</dbReference>
<evidence type="ECO:0000256" key="3">
    <source>
        <dbReference type="ARBA" id="ARBA00022777"/>
    </source>
</evidence>
<comment type="activity regulation">
    <text evidence="5">Appears to be allosterically activated by the binding of pArg-containing polypeptides to the pArg-binding pocket localized in the C-terminal domain of McsB.</text>
</comment>
<dbReference type="NCBIfam" id="NF002194">
    <property type="entry name" value="PRK01059.1-4"/>
    <property type="match status" value="1"/>
</dbReference>
<dbReference type="RefSeq" id="WP_105081217.1">
    <property type="nucleotide sequence ID" value="NZ_PPCX01000002.1"/>
</dbReference>
<comment type="caution">
    <text evidence="9">The sequence shown here is derived from an EMBL/GenBank/DDBJ whole genome shotgun (WGS) entry which is preliminary data.</text>
</comment>
<gene>
    <name evidence="5" type="primary">mcsB</name>
    <name evidence="9" type="ORF">VRHSUH09_01915</name>
</gene>
<comment type="function">
    <text evidence="5">Catalyzes the specific phosphorylation of arginine residues in proteins.</text>
</comment>
<proteinExistence type="inferred from homology"/>
<evidence type="ECO:0000256" key="2">
    <source>
        <dbReference type="ARBA" id="ARBA00022741"/>
    </source>
</evidence>
<keyword evidence="3 5" id="KW-0418">Kinase</keyword>
<evidence type="ECO:0000259" key="8">
    <source>
        <dbReference type="PROSITE" id="PS51510"/>
    </source>
</evidence>
<dbReference type="InterPro" id="IPR000749">
    <property type="entry name" value="ATP-guanido_PTrfase"/>
</dbReference>
<sequence>MLDTILDSPLSQWLRHDTEATDHIVISSRIRLARNFDGLLFTNRNDTSALEKVHAISRGLLQPLKEADGHQYSNISLEQLSQSERAVLVEKHLMSPALEEKLPYRNLVVSDDASIVIMVNEEDHLRIQSMASGLQLQQAYDHAVQIDKAIEAKHPYAFDERFGYLTACPTNVGTGLRASVMLHLPALTMSGRITRLIRSIIQLGYSVRGLYGEGSESLGAIYQISNQRTMGISEEATIEQLTKIVEGIIAEERKSRQSLLHNDKEGLEDVLWRSYGVLQYARRVNGKEALTKLSDIQLGVDLDILPPWGNDTFNELVSITRPNFLTKYLGNEDLTEADRDSYRAKVIRQKLSK</sequence>
<reference evidence="9 10" key="1">
    <citation type="submission" date="2018-01" db="EMBL/GenBank/DDBJ databases">
        <title>Draft genome sequences of clinical isolates and type strains of oral Veillonella including Veillonella infantum sp., nov.</title>
        <authorList>
            <person name="Mashima I."/>
            <person name="Liao Y.-C."/>
            <person name="Sabharwal A."/>
            <person name="Haase E.M."/>
            <person name="Nakazawa F."/>
            <person name="Scannapieco F.A."/>
        </authorList>
    </citation>
    <scope>NUCLEOTIDE SEQUENCE [LARGE SCALE GENOMIC DNA]</scope>
    <source>
        <strain evidence="9 10">JCM 15642</strain>
    </source>
</reference>
<dbReference type="GO" id="GO:0016301">
    <property type="term" value="F:kinase activity"/>
    <property type="evidence" value="ECO:0007669"/>
    <property type="project" value="UniProtKB-KW"/>
</dbReference>
<evidence type="ECO:0000256" key="4">
    <source>
        <dbReference type="ARBA" id="ARBA00022840"/>
    </source>
</evidence>
<dbReference type="InterPro" id="IPR022415">
    <property type="entry name" value="ATP-guanido_PTrfase_AS"/>
</dbReference>
<dbReference type="InterPro" id="IPR014746">
    <property type="entry name" value="Gln_synth/guanido_kin_cat_dom"/>
</dbReference>